<proteinExistence type="inferred from homology"/>
<dbReference type="GO" id="GO:0009791">
    <property type="term" value="P:post-embryonic development"/>
    <property type="evidence" value="ECO:0007669"/>
    <property type="project" value="UniProtKB-ARBA"/>
</dbReference>
<keyword evidence="6 9" id="KW-0812">Transmembrane</keyword>
<dbReference type="PANTHER" id="PTHR33203">
    <property type="entry name" value="OLEOSIN"/>
    <property type="match status" value="1"/>
</dbReference>
<organism evidence="10 11">
    <name type="scientific">Abrus precatorius</name>
    <name type="common">Indian licorice</name>
    <name type="synonym">Glycine abrus</name>
    <dbReference type="NCBI Taxonomy" id="3816"/>
    <lineage>
        <taxon>Eukaryota</taxon>
        <taxon>Viridiplantae</taxon>
        <taxon>Streptophyta</taxon>
        <taxon>Embryophyta</taxon>
        <taxon>Tracheophyta</taxon>
        <taxon>Spermatophyta</taxon>
        <taxon>Magnoliopsida</taxon>
        <taxon>eudicotyledons</taxon>
        <taxon>Gunneridae</taxon>
        <taxon>Pentapetalae</taxon>
        <taxon>rosids</taxon>
        <taxon>fabids</taxon>
        <taxon>Fabales</taxon>
        <taxon>Fabaceae</taxon>
        <taxon>Papilionoideae</taxon>
        <taxon>50 kb inversion clade</taxon>
        <taxon>NPAAA clade</taxon>
        <taxon>indigoferoid/millettioid clade</taxon>
        <taxon>Abreae</taxon>
        <taxon>Abrus</taxon>
    </lineage>
</organism>
<evidence type="ECO:0000256" key="6">
    <source>
        <dbReference type="ARBA" id="ARBA00022692"/>
    </source>
</evidence>
<reference evidence="10" key="1">
    <citation type="journal article" date="2019" name="Toxins">
        <title>Detection of Abrin-Like and Prepropulchellin-Like Toxin Genes and Transcripts Using Whole Genome Sequencing and Full-Length Transcript Sequencing of Abrus precatorius.</title>
        <authorList>
            <person name="Hovde B.T."/>
            <person name="Daligault H.E."/>
            <person name="Hanschen E.R."/>
            <person name="Kunde Y.A."/>
            <person name="Johnson M.B."/>
            <person name="Starkenburg S.R."/>
            <person name="Johnson S.L."/>
        </authorList>
    </citation>
    <scope>NUCLEOTIDE SEQUENCE [LARGE SCALE GENOMIC DNA]</scope>
</reference>
<dbReference type="InterPro" id="IPR000136">
    <property type="entry name" value="Oleosin"/>
</dbReference>
<name>A0A8B8MI05_ABRPR</name>
<protein>
    <submittedName>
        <fullName evidence="11">Oleosin 1-like</fullName>
    </submittedName>
</protein>
<dbReference type="Proteomes" id="UP000694853">
    <property type="component" value="Unplaced"/>
</dbReference>
<gene>
    <name evidence="11" type="primary">LOC113874186</name>
</gene>
<keyword evidence="5" id="KW-0551">Lipid droplet</keyword>
<dbReference type="AlphaFoldDB" id="A0A8B8MI05"/>
<dbReference type="OrthoDB" id="1431835at2759"/>
<feature type="transmembrane region" description="Helical" evidence="9">
    <location>
        <begin position="80"/>
        <end position="113"/>
    </location>
</feature>
<dbReference type="PANTHER" id="PTHR33203:SF4">
    <property type="entry name" value="F27J15.22"/>
    <property type="match status" value="1"/>
</dbReference>
<evidence type="ECO:0000256" key="1">
    <source>
        <dbReference type="ARBA" id="ARBA00002582"/>
    </source>
</evidence>
<dbReference type="RefSeq" id="XP_027368210.1">
    <property type="nucleotide sequence ID" value="XM_027512409.1"/>
</dbReference>
<evidence type="ECO:0000256" key="8">
    <source>
        <dbReference type="ARBA" id="ARBA00023136"/>
    </source>
</evidence>
<dbReference type="KEGG" id="aprc:113874186"/>
<evidence type="ECO:0000313" key="10">
    <source>
        <dbReference type="Proteomes" id="UP000694853"/>
    </source>
</evidence>
<evidence type="ECO:0000313" key="11">
    <source>
        <dbReference type="RefSeq" id="XP_027368210.1"/>
    </source>
</evidence>
<dbReference type="Pfam" id="PF01277">
    <property type="entry name" value="Oleosin"/>
    <property type="match status" value="1"/>
</dbReference>
<keyword evidence="10" id="KW-1185">Reference proteome</keyword>
<accession>A0A8B8MI05</accession>
<evidence type="ECO:0000256" key="9">
    <source>
        <dbReference type="SAM" id="Phobius"/>
    </source>
</evidence>
<dbReference type="GO" id="GO:0048608">
    <property type="term" value="P:reproductive structure development"/>
    <property type="evidence" value="ECO:0007669"/>
    <property type="project" value="UniProtKB-ARBA"/>
</dbReference>
<reference evidence="11" key="2">
    <citation type="submission" date="2025-08" db="UniProtKB">
        <authorList>
            <consortium name="RefSeq"/>
        </authorList>
    </citation>
    <scope>IDENTIFICATION</scope>
    <source>
        <tissue evidence="11">Young leaves</tissue>
    </source>
</reference>
<dbReference type="GO" id="GO:0016020">
    <property type="term" value="C:membrane"/>
    <property type="evidence" value="ECO:0007669"/>
    <property type="project" value="UniProtKB-SubCell"/>
</dbReference>
<sequence length="152" mass="16982">MKDNYRTVTETQVSRRATTTTSSSLLQRLREHVSNSSQFFGVFTLIVTSAILLFLTGLTVIGAIMGLILFSPLIIVTSPIWVPFFTLLFLVTVTFFSMCGFGVVVVAGLTWMYRYFRGLHPPGSERLEHARNRIYDCGGYLQKKMMDAAPGA</sequence>
<evidence type="ECO:0000256" key="4">
    <source>
        <dbReference type="ARBA" id="ARBA00010858"/>
    </source>
</evidence>
<dbReference type="GO" id="GO:0012511">
    <property type="term" value="C:monolayer-surrounded lipid storage body"/>
    <property type="evidence" value="ECO:0007669"/>
    <property type="project" value="InterPro"/>
</dbReference>
<comment type="similarity">
    <text evidence="4">Belongs to the oleosin family.</text>
</comment>
<dbReference type="GO" id="GO:0019915">
    <property type="term" value="P:lipid storage"/>
    <property type="evidence" value="ECO:0007669"/>
    <property type="project" value="TreeGrafter"/>
</dbReference>
<evidence type="ECO:0000256" key="2">
    <source>
        <dbReference type="ARBA" id="ARBA00004141"/>
    </source>
</evidence>
<feature type="transmembrane region" description="Helical" evidence="9">
    <location>
        <begin position="39"/>
        <end position="68"/>
    </location>
</feature>
<evidence type="ECO:0000256" key="5">
    <source>
        <dbReference type="ARBA" id="ARBA00022677"/>
    </source>
</evidence>
<comment type="subcellular location">
    <subcellularLocation>
        <location evidence="3">Lipid droplet</location>
    </subcellularLocation>
    <subcellularLocation>
        <location evidence="2">Membrane</location>
        <topology evidence="2">Multi-pass membrane protein</topology>
    </subcellularLocation>
</comment>
<comment type="function">
    <text evidence="1">May have a structural role to stabilize the lipid body during desiccation of the seed by preventing coalescence of the oil. Probably interacts with both lipid and phospholipid moieties of lipid bodies. May also provide recognition signals for specific lipase anchorage in lipolysis during seedling growth.</text>
</comment>
<evidence type="ECO:0000256" key="7">
    <source>
        <dbReference type="ARBA" id="ARBA00022989"/>
    </source>
</evidence>
<keyword evidence="8 9" id="KW-0472">Membrane</keyword>
<dbReference type="GeneID" id="113874186"/>
<keyword evidence="7 9" id="KW-1133">Transmembrane helix</keyword>
<evidence type="ECO:0000256" key="3">
    <source>
        <dbReference type="ARBA" id="ARBA00004502"/>
    </source>
</evidence>